<reference evidence="3" key="1">
    <citation type="submission" date="2023-06" db="EMBL/GenBank/DDBJ databases">
        <title>Sysu t00192.</title>
        <authorList>
            <person name="Gao L."/>
            <person name="Fang B.-Z."/>
            <person name="Li W.-J."/>
        </authorList>
    </citation>
    <scope>NUCLEOTIDE SEQUENCE</scope>
    <source>
        <strain evidence="3">SYSU T00192</strain>
    </source>
</reference>
<dbReference type="Pfam" id="PF03795">
    <property type="entry name" value="YCII"/>
    <property type="match status" value="1"/>
</dbReference>
<evidence type="ECO:0000259" key="2">
    <source>
        <dbReference type="Pfam" id="PF03795"/>
    </source>
</evidence>
<evidence type="ECO:0000256" key="1">
    <source>
        <dbReference type="ARBA" id="ARBA00007689"/>
    </source>
</evidence>
<dbReference type="InterPro" id="IPR005545">
    <property type="entry name" value="YCII"/>
</dbReference>
<dbReference type="RefSeq" id="WP_301130711.1">
    <property type="nucleotide sequence ID" value="NZ_JAUHPW010000001.1"/>
</dbReference>
<evidence type="ECO:0000313" key="4">
    <source>
        <dbReference type="Proteomes" id="UP001172728"/>
    </source>
</evidence>
<dbReference type="SUPFAM" id="SSF54909">
    <property type="entry name" value="Dimeric alpha+beta barrel"/>
    <property type="match status" value="1"/>
</dbReference>
<gene>
    <name evidence="3" type="ORF">QQX09_00290</name>
</gene>
<evidence type="ECO:0000313" key="3">
    <source>
        <dbReference type="EMBL" id="MDN4474285.1"/>
    </source>
</evidence>
<sequence>MSLYAIHYVYDDRAAEREEMRPLHRAWMLGLAEQGIAKVFGRYEDEGQPGALLVFEAESAAAVEELLAADPYQAAGLVVGHTVRDWPAGGPWTA</sequence>
<comment type="similarity">
    <text evidence="1">Belongs to the YciI family.</text>
</comment>
<name>A0ABT8G571_9MICO</name>
<protein>
    <submittedName>
        <fullName evidence="3">YciI family protein</fullName>
    </submittedName>
</protein>
<feature type="domain" description="YCII-related" evidence="2">
    <location>
        <begin position="4"/>
        <end position="86"/>
    </location>
</feature>
<dbReference type="Gene3D" id="3.30.70.1060">
    <property type="entry name" value="Dimeric alpha+beta barrel"/>
    <property type="match status" value="1"/>
</dbReference>
<proteinExistence type="inferred from homology"/>
<dbReference type="InterPro" id="IPR011008">
    <property type="entry name" value="Dimeric_a/b-barrel"/>
</dbReference>
<dbReference type="EMBL" id="JAUHPW010000001">
    <property type="protein sequence ID" value="MDN4474285.1"/>
    <property type="molecule type" value="Genomic_DNA"/>
</dbReference>
<organism evidence="3 4">
    <name type="scientific">Demequina litoralis</name>
    <dbReference type="NCBI Taxonomy" id="3051660"/>
    <lineage>
        <taxon>Bacteria</taxon>
        <taxon>Bacillati</taxon>
        <taxon>Actinomycetota</taxon>
        <taxon>Actinomycetes</taxon>
        <taxon>Micrococcales</taxon>
        <taxon>Demequinaceae</taxon>
        <taxon>Demequina</taxon>
    </lineage>
</organism>
<keyword evidence="4" id="KW-1185">Reference proteome</keyword>
<dbReference type="Proteomes" id="UP001172728">
    <property type="component" value="Unassembled WGS sequence"/>
</dbReference>
<comment type="caution">
    <text evidence="3">The sequence shown here is derived from an EMBL/GenBank/DDBJ whole genome shotgun (WGS) entry which is preliminary data.</text>
</comment>
<accession>A0ABT8G571</accession>